<dbReference type="InterPro" id="IPR023393">
    <property type="entry name" value="START-like_dom_sf"/>
</dbReference>
<dbReference type="Pfam" id="PF10604">
    <property type="entry name" value="Polyketide_cyc2"/>
    <property type="match status" value="1"/>
</dbReference>
<evidence type="ECO:0000313" key="1">
    <source>
        <dbReference type="EMBL" id="AYQ74410.1"/>
    </source>
</evidence>
<accession>A0A3G3K203</accession>
<evidence type="ECO:0008006" key="3">
    <source>
        <dbReference type="Google" id="ProtNLM"/>
    </source>
</evidence>
<dbReference type="SUPFAM" id="SSF55961">
    <property type="entry name" value="Bet v1-like"/>
    <property type="match status" value="1"/>
</dbReference>
<dbReference type="Gene3D" id="3.30.530.20">
    <property type="match status" value="1"/>
</dbReference>
<dbReference type="EMBL" id="CP033433">
    <property type="protein sequence ID" value="AYQ74410.1"/>
    <property type="molecule type" value="Genomic_DNA"/>
</dbReference>
<keyword evidence="2" id="KW-1185">Reference proteome</keyword>
<proteinExistence type="predicted"/>
<dbReference type="AlphaFoldDB" id="A0A3G3K203"/>
<dbReference type="Proteomes" id="UP000269097">
    <property type="component" value="Chromosome"/>
</dbReference>
<dbReference type="InterPro" id="IPR019587">
    <property type="entry name" value="Polyketide_cyclase/dehydratase"/>
</dbReference>
<organism evidence="1 2">
    <name type="scientific">Cohnella candidum</name>
    <dbReference type="NCBI Taxonomy" id="2674991"/>
    <lineage>
        <taxon>Bacteria</taxon>
        <taxon>Bacillati</taxon>
        <taxon>Bacillota</taxon>
        <taxon>Bacilli</taxon>
        <taxon>Bacillales</taxon>
        <taxon>Paenibacillaceae</taxon>
        <taxon>Cohnella</taxon>
    </lineage>
</organism>
<name>A0A3G3K203_9BACL</name>
<evidence type="ECO:0000313" key="2">
    <source>
        <dbReference type="Proteomes" id="UP000269097"/>
    </source>
</evidence>
<reference evidence="1 2" key="1">
    <citation type="submission" date="2018-10" db="EMBL/GenBank/DDBJ databases">
        <title>Genome Sequence of Cohnella sp.</title>
        <authorList>
            <person name="Srinivasan S."/>
            <person name="Kim M.K."/>
        </authorList>
    </citation>
    <scope>NUCLEOTIDE SEQUENCE [LARGE SCALE GENOMIC DNA]</scope>
    <source>
        <strain evidence="1 2">18JY8-7</strain>
    </source>
</reference>
<dbReference type="KEGG" id="coh:EAV92_18640"/>
<gene>
    <name evidence="1" type="ORF">EAV92_18640</name>
</gene>
<protein>
    <recommendedName>
        <fullName evidence="3">Polyketide cyclase</fullName>
    </recommendedName>
</protein>
<dbReference type="RefSeq" id="WP_123042491.1">
    <property type="nucleotide sequence ID" value="NZ_CP033433.1"/>
</dbReference>
<sequence length="146" mass="16242">MWQFEHTITTKAKAETIWKLYSDISTWTSWDKGIVSVSLEGPFVQGMRGFLQPEGKEKLPYELTEVNPLQGFSDVTDIPGAGIQVSFTHILTESDGETQITHRVRITGPNAETLGPRFGAHMPKSVPHSMEGLAALALKMEREQSE</sequence>